<dbReference type="Pfam" id="PF19291">
    <property type="entry name" value="TREH_N"/>
    <property type="match status" value="1"/>
</dbReference>
<feature type="non-terminal residue" evidence="2">
    <location>
        <position position="126"/>
    </location>
</feature>
<dbReference type="EMBL" id="LAZR01045901">
    <property type="protein sequence ID" value="KKK97773.1"/>
    <property type="molecule type" value="Genomic_DNA"/>
</dbReference>
<accession>A0A0F8ZV39</accession>
<dbReference type="AlphaFoldDB" id="A0A0F8ZV39"/>
<reference evidence="2" key="1">
    <citation type="journal article" date="2015" name="Nature">
        <title>Complex archaea that bridge the gap between prokaryotes and eukaryotes.</title>
        <authorList>
            <person name="Spang A."/>
            <person name="Saw J.H."/>
            <person name="Jorgensen S.L."/>
            <person name="Zaremba-Niedzwiedzka K."/>
            <person name="Martijn J."/>
            <person name="Lind A.E."/>
            <person name="van Eijk R."/>
            <person name="Schleper C."/>
            <person name="Guy L."/>
            <person name="Ettema T.J."/>
        </authorList>
    </citation>
    <scope>NUCLEOTIDE SEQUENCE</scope>
</reference>
<gene>
    <name evidence="2" type="ORF">LCGC14_2649410</name>
</gene>
<evidence type="ECO:0000313" key="2">
    <source>
        <dbReference type="EMBL" id="KKK97773.1"/>
    </source>
</evidence>
<sequence>MSNRGTYPPISDYGLISDMHSCALVSKTGSIDWCCFPRFDSPAVFSRILDWGKGGYFKVAPGGVRSVSRRYLPGTNILETTFETDTGVARLTDFMPTHQHPAPQEDREGGRRRQVARILECVAGTV</sequence>
<organism evidence="2">
    <name type="scientific">marine sediment metagenome</name>
    <dbReference type="NCBI Taxonomy" id="412755"/>
    <lineage>
        <taxon>unclassified sequences</taxon>
        <taxon>metagenomes</taxon>
        <taxon>ecological metagenomes</taxon>
    </lineage>
</organism>
<dbReference type="InterPro" id="IPR045582">
    <property type="entry name" value="Trehalase-like_N"/>
</dbReference>
<feature type="domain" description="Trehalase-like N-terminal" evidence="1">
    <location>
        <begin position="8"/>
        <end position="98"/>
    </location>
</feature>
<name>A0A0F8ZV39_9ZZZZ</name>
<evidence type="ECO:0000259" key="1">
    <source>
        <dbReference type="Pfam" id="PF19291"/>
    </source>
</evidence>
<proteinExistence type="predicted"/>
<comment type="caution">
    <text evidence="2">The sequence shown here is derived from an EMBL/GenBank/DDBJ whole genome shotgun (WGS) entry which is preliminary data.</text>
</comment>
<protein>
    <recommendedName>
        <fullName evidence="1">Trehalase-like N-terminal domain-containing protein</fullName>
    </recommendedName>
</protein>